<name>G0LKL4_HALWC</name>
<proteinExistence type="predicted"/>
<dbReference type="AlphaFoldDB" id="G0LKL4"/>
<organism evidence="1 2">
    <name type="scientific">Haloquadratum walsbyi (strain DSM 16854 / JCM 12705 / C23)</name>
    <dbReference type="NCBI Taxonomy" id="768065"/>
    <lineage>
        <taxon>Archaea</taxon>
        <taxon>Methanobacteriati</taxon>
        <taxon>Methanobacteriota</taxon>
        <taxon>Stenosarchaea group</taxon>
        <taxon>Halobacteria</taxon>
        <taxon>Halobacteriales</taxon>
        <taxon>Haloferacaceae</taxon>
        <taxon>Haloquadratum</taxon>
    </lineage>
</organism>
<dbReference type="InterPro" id="IPR043952">
    <property type="entry name" value="DUF5783"/>
</dbReference>
<dbReference type="Pfam" id="PF19095">
    <property type="entry name" value="DUF5783"/>
    <property type="match status" value="1"/>
</dbReference>
<dbReference type="HOGENOM" id="CLU_2243747_0_0_2"/>
<gene>
    <name evidence="1" type="ordered locus">Hqrw_2068</name>
</gene>
<protein>
    <submittedName>
        <fullName evidence="1">Uncharacterized protein</fullName>
    </submittedName>
</protein>
<evidence type="ECO:0000313" key="1">
    <source>
        <dbReference type="EMBL" id="CCC39972.1"/>
    </source>
</evidence>
<sequence>MTKFDPEKFDNKYEHYFEEIEQAYSDAYQQLHGACDSETLRAIDRKVLSESEPLYEGNGKFHVRLPDDIDERAQSLPGDEESFNAVLDEFTTRIEHELHNLFVFEFEEQTRRD</sequence>
<dbReference type="EMBL" id="FR746099">
    <property type="protein sequence ID" value="CCC39972.1"/>
    <property type="molecule type" value="Genomic_DNA"/>
</dbReference>
<dbReference type="GeneID" id="12446795"/>
<evidence type="ECO:0000313" key="2">
    <source>
        <dbReference type="Proteomes" id="UP000007954"/>
    </source>
</evidence>
<dbReference type="RefSeq" id="WP_014555709.1">
    <property type="nucleotide sequence ID" value="NC_017459.1"/>
</dbReference>
<dbReference type="Proteomes" id="UP000007954">
    <property type="component" value="Chromosome"/>
</dbReference>
<reference evidence="1 2" key="1">
    <citation type="journal article" date="2011" name="PLoS ONE">
        <title>Haloquadratum walsbyi: limited diversity in a global pond.</title>
        <authorList>
            <person name="Dyall-Smith M."/>
            <person name="Pfeiffer F."/>
            <person name="Klee K."/>
            <person name="Palm P."/>
            <person name="Gross K."/>
            <person name="Schuster S.C."/>
            <person name="Rampp M."/>
            <person name="Oesterhelt D."/>
        </authorList>
    </citation>
    <scope>NUCLEOTIDE SEQUENCE [LARGE SCALE GENOMIC DNA]</scope>
    <source>
        <strain evidence="2">DSM 16854 / JCM 12705 / C23</strain>
    </source>
</reference>
<dbReference type="OrthoDB" id="225920at2157"/>
<dbReference type="KEGG" id="hwc:Hqrw_2068"/>
<accession>G0LKL4</accession>